<organism evidence="2">
    <name type="scientific">freshwater metagenome</name>
    <dbReference type="NCBI Taxonomy" id="449393"/>
    <lineage>
        <taxon>unclassified sequences</taxon>
        <taxon>metagenomes</taxon>
        <taxon>ecological metagenomes</taxon>
    </lineage>
</organism>
<gene>
    <name evidence="2" type="ORF">GM51_13680</name>
</gene>
<comment type="caution">
    <text evidence="2">The sequence shown here is derived from an EMBL/GenBank/DDBJ whole genome shotgun (WGS) entry which is preliminary data.</text>
</comment>
<accession>A0A094Q1M5</accession>
<keyword evidence="1" id="KW-1133">Transmembrane helix</keyword>
<evidence type="ECO:0000256" key="1">
    <source>
        <dbReference type="SAM" id="Phobius"/>
    </source>
</evidence>
<keyword evidence="1" id="KW-0812">Transmembrane</keyword>
<reference evidence="2" key="1">
    <citation type="submission" date="2014-06" db="EMBL/GenBank/DDBJ databases">
        <title>Key roles for freshwater Actinobacteria revealed by deep metagenomic sequencing.</title>
        <authorList>
            <person name="Ghai R."/>
            <person name="Mizuno C.M."/>
            <person name="Picazo A."/>
            <person name="Camacho A."/>
            <person name="Rodriguez-Valera F."/>
        </authorList>
    </citation>
    <scope>NUCLEOTIDE SEQUENCE</scope>
</reference>
<proteinExistence type="predicted"/>
<keyword evidence="1" id="KW-0472">Membrane</keyword>
<dbReference type="EMBL" id="JNSL01000098">
    <property type="protein sequence ID" value="KGA15924.1"/>
    <property type="molecule type" value="Genomic_DNA"/>
</dbReference>
<sequence>GTQVLADAELASALANMGTFTDGSATSGLLAIGGLVAVFGLLVVSAMATSGKLNLRGRSGK</sequence>
<dbReference type="AlphaFoldDB" id="A0A094Q1M5"/>
<feature type="non-terminal residue" evidence="2">
    <location>
        <position position="1"/>
    </location>
</feature>
<protein>
    <submittedName>
        <fullName evidence="2">Uncharacterized protein</fullName>
    </submittedName>
</protein>
<name>A0A094Q1M5_9ZZZZ</name>
<feature type="transmembrane region" description="Helical" evidence="1">
    <location>
        <begin position="27"/>
        <end position="48"/>
    </location>
</feature>
<evidence type="ECO:0000313" key="2">
    <source>
        <dbReference type="EMBL" id="KGA15924.1"/>
    </source>
</evidence>